<sequence>MQDLKAIGARIKSFRQSRKITQDDLAEETGYNKKTISLLENGHRAPTQKLLSHLSEKYNLDLDWVASGKGDQINDRKADPNSAPNLHAKIVEMEIELREVKKMMEQILGKIQQL</sequence>
<evidence type="ECO:0000313" key="3">
    <source>
        <dbReference type="EMBL" id="SMO72970.1"/>
    </source>
</evidence>
<dbReference type="InterPro" id="IPR001387">
    <property type="entry name" value="Cro/C1-type_HTH"/>
</dbReference>
<proteinExistence type="predicted"/>
<name>A0A521DPX3_9SPHI</name>
<dbReference type="AlphaFoldDB" id="A0A521DPX3"/>
<dbReference type="PANTHER" id="PTHR46558:SF4">
    <property type="entry name" value="DNA-BIDING PHAGE PROTEIN"/>
    <property type="match status" value="1"/>
</dbReference>
<feature type="domain" description="HTH cro/C1-type" evidence="2">
    <location>
        <begin position="11"/>
        <end position="65"/>
    </location>
</feature>
<dbReference type="PANTHER" id="PTHR46558">
    <property type="entry name" value="TRACRIPTIONAL REGULATORY PROTEIN-RELATED-RELATED"/>
    <property type="match status" value="1"/>
</dbReference>
<dbReference type="EMBL" id="FXTN01000006">
    <property type="protein sequence ID" value="SMO72970.1"/>
    <property type="molecule type" value="Genomic_DNA"/>
</dbReference>
<dbReference type="Pfam" id="PF01381">
    <property type="entry name" value="HTH_3"/>
    <property type="match status" value="1"/>
</dbReference>
<accession>A0A521DPX3</accession>
<dbReference type="SMART" id="SM00530">
    <property type="entry name" value="HTH_XRE"/>
    <property type="match status" value="1"/>
</dbReference>
<organism evidence="3 4">
    <name type="scientific">Pedobacter westerhofensis</name>
    <dbReference type="NCBI Taxonomy" id="425512"/>
    <lineage>
        <taxon>Bacteria</taxon>
        <taxon>Pseudomonadati</taxon>
        <taxon>Bacteroidota</taxon>
        <taxon>Sphingobacteriia</taxon>
        <taxon>Sphingobacteriales</taxon>
        <taxon>Sphingobacteriaceae</taxon>
        <taxon>Pedobacter</taxon>
    </lineage>
</organism>
<evidence type="ECO:0000259" key="2">
    <source>
        <dbReference type="PROSITE" id="PS50943"/>
    </source>
</evidence>
<dbReference type="SUPFAM" id="SSF47413">
    <property type="entry name" value="lambda repressor-like DNA-binding domains"/>
    <property type="match status" value="1"/>
</dbReference>
<dbReference type="RefSeq" id="WP_142528533.1">
    <property type="nucleotide sequence ID" value="NZ_CBCSJO010000006.1"/>
</dbReference>
<dbReference type="GO" id="GO:0003677">
    <property type="term" value="F:DNA binding"/>
    <property type="evidence" value="ECO:0007669"/>
    <property type="project" value="UniProtKB-KW"/>
</dbReference>
<reference evidence="3 4" key="1">
    <citation type="submission" date="2017-05" db="EMBL/GenBank/DDBJ databases">
        <authorList>
            <person name="Varghese N."/>
            <person name="Submissions S."/>
        </authorList>
    </citation>
    <scope>NUCLEOTIDE SEQUENCE [LARGE SCALE GENOMIC DNA]</scope>
    <source>
        <strain evidence="3 4">DSM 19036</strain>
    </source>
</reference>
<dbReference type="OrthoDB" id="1863321at2"/>
<protein>
    <submittedName>
        <fullName evidence="3">DNA-binding transcriptional regulator, XRE-family HTH domain</fullName>
    </submittedName>
</protein>
<dbReference type="InterPro" id="IPR010982">
    <property type="entry name" value="Lambda_DNA-bd_dom_sf"/>
</dbReference>
<dbReference type="Gene3D" id="1.10.260.40">
    <property type="entry name" value="lambda repressor-like DNA-binding domains"/>
    <property type="match status" value="1"/>
</dbReference>
<gene>
    <name evidence="3" type="ORF">SAMN06265348_1069</name>
</gene>
<dbReference type="PROSITE" id="PS50943">
    <property type="entry name" value="HTH_CROC1"/>
    <property type="match status" value="1"/>
</dbReference>
<evidence type="ECO:0000256" key="1">
    <source>
        <dbReference type="ARBA" id="ARBA00023125"/>
    </source>
</evidence>
<dbReference type="CDD" id="cd00093">
    <property type="entry name" value="HTH_XRE"/>
    <property type="match status" value="1"/>
</dbReference>
<dbReference type="Proteomes" id="UP000320300">
    <property type="component" value="Unassembled WGS sequence"/>
</dbReference>
<keyword evidence="1 3" id="KW-0238">DNA-binding</keyword>
<evidence type="ECO:0000313" key="4">
    <source>
        <dbReference type="Proteomes" id="UP000320300"/>
    </source>
</evidence>
<keyword evidence="4" id="KW-1185">Reference proteome</keyword>